<feature type="region of interest" description="Disordered" evidence="1">
    <location>
        <begin position="83"/>
        <end position="108"/>
    </location>
</feature>
<evidence type="ECO:0000313" key="2">
    <source>
        <dbReference type="EMBL" id="KAF9605848.1"/>
    </source>
</evidence>
<gene>
    <name evidence="2" type="ORF">IFM89_019107</name>
</gene>
<comment type="caution">
    <text evidence="2">The sequence shown here is derived from an EMBL/GenBank/DDBJ whole genome shotgun (WGS) entry which is preliminary data.</text>
</comment>
<dbReference type="AlphaFoldDB" id="A0A835HYT9"/>
<dbReference type="Proteomes" id="UP000631114">
    <property type="component" value="Unassembled WGS sequence"/>
</dbReference>
<organism evidence="2 3">
    <name type="scientific">Coptis chinensis</name>
    <dbReference type="NCBI Taxonomy" id="261450"/>
    <lineage>
        <taxon>Eukaryota</taxon>
        <taxon>Viridiplantae</taxon>
        <taxon>Streptophyta</taxon>
        <taxon>Embryophyta</taxon>
        <taxon>Tracheophyta</taxon>
        <taxon>Spermatophyta</taxon>
        <taxon>Magnoliopsida</taxon>
        <taxon>Ranunculales</taxon>
        <taxon>Ranunculaceae</taxon>
        <taxon>Coptidoideae</taxon>
        <taxon>Coptis</taxon>
    </lineage>
</organism>
<name>A0A835HYT9_9MAGN</name>
<sequence>MDETSTTVLGAEMSKAPVFCPWGFLNEEGIQNTGSAEPREQQQAEIDHGDGNKSNKETESLQKRMIPRQKMIWRQWPKWRKQFDSQGQVHDMRQQEGREKGRRPGTYRKPIARGIATDERIQKTSISLSSLLAACGSLGKLHKDLFGNAGLRKSYGIGSNRFFSIWKERNKVQFDGKKPKLGNRKVVCRLTDRESLVGCKEFALGMSLDLVAAEAQHASEMVQNSVTSLFTDDDALKDLCDHFLQADPNEDNDLNALGILASTGALVREVKKESTSVACSFMVVLFEQGLDFGLFMNIRERLV</sequence>
<feature type="region of interest" description="Disordered" evidence="1">
    <location>
        <begin position="29"/>
        <end position="66"/>
    </location>
</feature>
<accession>A0A835HYT9</accession>
<reference evidence="2 3" key="1">
    <citation type="submission" date="2020-10" db="EMBL/GenBank/DDBJ databases">
        <title>The Coptis chinensis genome and diversification of protoberbering-type alkaloids.</title>
        <authorList>
            <person name="Wang B."/>
            <person name="Shu S."/>
            <person name="Song C."/>
            <person name="Liu Y."/>
        </authorList>
    </citation>
    <scope>NUCLEOTIDE SEQUENCE [LARGE SCALE GENOMIC DNA]</scope>
    <source>
        <strain evidence="2">HL-2020</strain>
        <tissue evidence="2">Leaf</tissue>
    </source>
</reference>
<feature type="compositionally biased region" description="Basic and acidic residues" evidence="1">
    <location>
        <begin position="90"/>
        <end position="99"/>
    </location>
</feature>
<proteinExistence type="predicted"/>
<dbReference type="EMBL" id="JADFTS010000005">
    <property type="protein sequence ID" value="KAF9605848.1"/>
    <property type="molecule type" value="Genomic_DNA"/>
</dbReference>
<evidence type="ECO:0000313" key="3">
    <source>
        <dbReference type="Proteomes" id="UP000631114"/>
    </source>
</evidence>
<keyword evidence="3" id="KW-1185">Reference proteome</keyword>
<feature type="compositionally biased region" description="Basic and acidic residues" evidence="1">
    <location>
        <begin position="37"/>
        <end position="62"/>
    </location>
</feature>
<protein>
    <submittedName>
        <fullName evidence="2">Uncharacterized protein</fullName>
    </submittedName>
</protein>
<evidence type="ECO:0000256" key="1">
    <source>
        <dbReference type="SAM" id="MobiDB-lite"/>
    </source>
</evidence>